<name>A0A2T4LPA0_9STAP</name>
<dbReference type="SUPFAM" id="SSF52540">
    <property type="entry name" value="P-loop containing nucleoside triphosphate hydrolases"/>
    <property type="match status" value="1"/>
</dbReference>
<accession>A0A2T4LPA0</accession>
<dbReference type="AlphaFoldDB" id="A0A2T4LPA0"/>
<dbReference type="GO" id="GO:0090374">
    <property type="term" value="P:oligopeptide export from mitochondrion"/>
    <property type="evidence" value="ECO:0007669"/>
    <property type="project" value="TreeGrafter"/>
</dbReference>
<dbReference type="InterPro" id="IPR039421">
    <property type="entry name" value="Type_1_exporter"/>
</dbReference>
<reference evidence="1 2" key="1">
    <citation type="journal article" date="2016" name="Front. Microbiol.">
        <title>Comprehensive Phylogenetic Analysis of Bovine Non-aureus Staphylococci Species Based on Whole-Genome Sequencing.</title>
        <authorList>
            <person name="Naushad S."/>
            <person name="Barkema H.W."/>
            <person name="Luby C."/>
            <person name="Condas L.A."/>
            <person name="Nobrega D.B."/>
            <person name="Carson D.A."/>
            <person name="De Buck J."/>
        </authorList>
    </citation>
    <scope>NUCLEOTIDE SEQUENCE [LARGE SCALE GENOMIC DNA]</scope>
    <source>
        <strain evidence="1 2">SNUC 3829</strain>
    </source>
</reference>
<dbReference type="Proteomes" id="UP000241208">
    <property type="component" value="Unassembled WGS sequence"/>
</dbReference>
<dbReference type="PANTHER" id="PTHR43394:SF1">
    <property type="entry name" value="ATP-BINDING CASSETTE SUB-FAMILY B MEMBER 10, MITOCHONDRIAL"/>
    <property type="match status" value="1"/>
</dbReference>
<organism evidence="1 2">
    <name type="scientific">Staphylococcus cohnii</name>
    <dbReference type="NCBI Taxonomy" id="29382"/>
    <lineage>
        <taxon>Bacteria</taxon>
        <taxon>Bacillati</taxon>
        <taxon>Bacillota</taxon>
        <taxon>Bacilli</taxon>
        <taxon>Bacillales</taxon>
        <taxon>Staphylococcaceae</taxon>
        <taxon>Staphylococcus</taxon>
        <taxon>Staphylococcus cohnii species complex</taxon>
    </lineage>
</organism>
<evidence type="ECO:0000313" key="2">
    <source>
        <dbReference type="Proteomes" id="UP000241208"/>
    </source>
</evidence>
<dbReference type="GO" id="GO:0015421">
    <property type="term" value="F:ABC-type oligopeptide transporter activity"/>
    <property type="evidence" value="ECO:0007669"/>
    <property type="project" value="TreeGrafter"/>
</dbReference>
<dbReference type="RefSeq" id="WP_107523768.1">
    <property type="nucleotide sequence ID" value="NZ_JABXWZ010000008.1"/>
</dbReference>
<dbReference type="InterPro" id="IPR027417">
    <property type="entry name" value="P-loop_NTPase"/>
</dbReference>
<dbReference type="Gene3D" id="3.40.50.300">
    <property type="entry name" value="P-loop containing nucleotide triphosphate hydrolases"/>
    <property type="match status" value="1"/>
</dbReference>
<protein>
    <submittedName>
        <fullName evidence="1">Uncharacterized protein</fullName>
    </submittedName>
</protein>
<dbReference type="PANTHER" id="PTHR43394">
    <property type="entry name" value="ATP-DEPENDENT PERMEASE MDL1, MITOCHONDRIAL"/>
    <property type="match status" value="1"/>
</dbReference>
<proteinExistence type="predicted"/>
<comment type="caution">
    <text evidence="1">The sequence shown here is derived from an EMBL/GenBank/DDBJ whole genome shotgun (WGS) entry which is preliminary data.</text>
</comment>
<evidence type="ECO:0000313" key="1">
    <source>
        <dbReference type="EMBL" id="PTF60903.1"/>
    </source>
</evidence>
<sequence length="64" mass="7398">MNNVDHLVKNGKTVIVITHKLSNVMNADVIYTLKNGEVIESGTHQELLNRQSEYYKLWKLQTKV</sequence>
<gene>
    <name evidence="1" type="ORF">BUY34_12880</name>
</gene>
<dbReference type="EMBL" id="PYZR01000260">
    <property type="protein sequence ID" value="PTF60903.1"/>
    <property type="molecule type" value="Genomic_DNA"/>
</dbReference>